<proteinExistence type="predicted"/>
<feature type="compositionally biased region" description="Pro residues" evidence="1">
    <location>
        <begin position="119"/>
        <end position="128"/>
    </location>
</feature>
<dbReference type="GO" id="GO:0003676">
    <property type="term" value="F:nucleic acid binding"/>
    <property type="evidence" value="ECO:0007669"/>
    <property type="project" value="InterPro"/>
</dbReference>
<feature type="compositionally biased region" description="Polar residues" evidence="1">
    <location>
        <begin position="129"/>
        <end position="138"/>
    </location>
</feature>
<dbReference type="AlphaFoldDB" id="A0A0K2UV46"/>
<name>A0A0K2UV46_LEPSM</name>
<sequence length="150" mass="17644">MFTQNKKEFLRRYITMEATWIHHFTLESKRESADLYADKESHPKTQRKVMATLFWDLEINSDNYIGFFDCLKAEITQKRPHLKKKKVLFHQDNAPCHKPIKTAAKLVKWDFELLLHPPYSPDLPPPPATTGSLQNSKRCSVERDMSQTKK</sequence>
<dbReference type="GO" id="GO:0032259">
    <property type="term" value="P:methylation"/>
    <property type="evidence" value="ECO:0007669"/>
    <property type="project" value="UniProtKB-KW"/>
</dbReference>
<dbReference type="InterPro" id="IPR036397">
    <property type="entry name" value="RNaseH_sf"/>
</dbReference>
<keyword evidence="2" id="KW-0808">Transferase</keyword>
<reference evidence="2" key="1">
    <citation type="submission" date="2014-05" db="EMBL/GenBank/DDBJ databases">
        <authorList>
            <person name="Chronopoulou M."/>
        </authorList>
    </citation>
    <scope>NUCLEOTIDE SEQUENCE</scope>
    <source>
        <tissue evidence="2">Whole organism</tissue>
    </source>
</reference>
<dbReference type="InterPro" id="IPR052709">
    <property type="entry name" value="Transposase-MT_Hybrid"/>
</dbReference>
<feature type="compositionally biased region" description="Basic and acidic residues" evidence="1">
    <location>
        <begin position="139"/>
        <end position="150"/>
    </location>
</feature>
<organism evidence="2">
    <name type="scientific">Lepeophtheirus salmonis</name>
    <name type="common">Salmon louse</name>
    <name type="synonym">Caligus salmonis</name>
    <dbReference type="NCBI Taxonomy" id="72036"/>
    <lineage>
        <taxon>Eukaryota</taxon>
        <taxon>Metazoa</taxon>
        <taxon>Ecdysozoa</taxon>
        <taxon>Arthropoda</taxon>
        <taxon>Crustacea</taxon>
        <taxon>Multicrustacea</taxon>
        <taxon>Hexanauplia</taxon>
        <taxon>Copepoda</taxon>
        <taxon>Siphonostomatoida</taxon>
        <taxon>Caligidae</taxon>
        <taxon>Lepeophtheirus</taxon>
    </lineage>
</organism>
<evidence type="ECO:0000256" key="1">
    <source>
        <dbReference type="SAM" id="MobiDB-lite"/>
    </source>
</evidence>
<dbReference type="PANTHER" id="PTHR46060:SF1">
    <property type="entry name" value="MARINER MOS1 TRANSPOSASE-LIKE PROTEIN"/>
    <property type="match status" value="1"/>
</dbReference>
<evidence type="ECO:0000313" key="2">
    <source>
        <dbReference type="EMBL" id="CDW41930.1"/>
    </source>
</evidence>
<keyword evidence="2" id="KW-0489">Methyltransferase</keyword>
<dbReference type="EMBL" id="HACA01024569">
    <property type="protein sequence ID" value="CDW41930.1"/>
    <property type="molecule type" value="Transcribed_RNA"/>
</dbReference>
<accession>A0A0K2UV46</accession>
<protein>
    <submittedName>
        <fullName evidence="2">Histonelysine Nmethyltransferase SETMARlike [Hydra vulgaris]</fullName>
    </submittedName>
</protein>
<dbReference type="GO" id="GO:0008168">
    <property type="term" value="F:methyltransferase activity"/>
    <property type="evidence" value="ECO:0007669"/>
    <property type="project" value="UniProtKB-KW"/>
</dbReference>
<dbReference type="PANTHER" id="PTHR46060">
    <property type="entry name" value="MARINER MOS1 TRANSPOSASE-LIKE PROTEIN"/>
    <property type="match status" value="1"/>
</dbReference>
<feature type="region of interest" description="Disordered" evidence="1">
    <location>
        <begin position="119"/>
        <end position="150"/>
    </location>
</feature>
<dbReference type="Gene3D" id="3.30.420.10">
    <property type="entry name" value="Ribonuclease H-like superfamily/Ribonuclease H"/>
    <property type="match status" value="1"/>
</dbReference>
<dbReference type="OrthoDB" id="6118231at2759"/>